<keyword evidence="5 12" id="KW-0812">Transmembrane</keyword>
<dbReference type="PANTHER" id="PTHR48063">
    <property type="entry name" value="LRR RECEPTOR-LIKE KINASE"/>
    <property type="match status" value="1"/>
</dbReference>
<keyword evidence="17" id="KW-1185">Reference proteome</keyword>
<dbReference type="InterPro" id="IPR001611">
    <property type="entry name" value="Leu-rich_rpt"/>
</dbReference>
<dbReference type="PROSITE" id="PS51450">
    <property type="entry name" value="LRR"/>
    <property type="match status" value="2"/>
</dbReference>
<comment type="subcellular location">
    <subcellularLocation>
        <location evidence="1">Cell membrane</location>
        <topology evidence="1">Single-pass type I membrane protein</topology>
    </subcellularLocation>
</comment>
<gene>
    <name evidence="16" type="ORF">FH972_000855</name>
</gene>
<name>A0A5N6QA53_9ROSI</name>
<evidence type="ECO:0000256" key="1">
    <source>
        <dbReference type="ARBA" id="ARBA00004251"/>
    </source>
</evidence>
<dbReference type="InterPro" id="IPR032675">
    <property type="entry name" value="LRR_dom_sf"/>
</dbReference>
<keyword evidence="3" id="KW-1003">Cell membrane</keyword>
<dbReference type="EMBL" id="CM017321">
    <property type="protein sequence ID" value="KAE7996107.1"/>
    <property type="molecule type" value="Genomic_DNA"/>
</dbReference>
<sequence length="887" mass="99006">MRGGYAELLLILGLLLCTATVICNGLNLLNSKVRCIEEERQALLEFKQGADGLHDKQSLLSSWGSQEEDCCNWKGIKCSNRTAHVVKLDLRGDFSSFQCLSGEISHSLLVLQHLTYLDLSCNNFSILPEFIGSLTKLYWNLYGLIEDHNLDWLFNLSSLKHLNMSGVNLSKVINWPDKVNMLPSLLDLSLQSSQLSMPIPRVLFNANSSSPLLFLDLSSNRLNSSISKAFKHMRALVHLNLSSNNFEGIMIPQTLENLHNLQVLDLSNNSISGEVPDLSKLTFLSKLYLSSNLLNGSLANVLGKLSKLQVLDLSLNSFKGVITEAHLSNFSTLRQLDFSSNSLSLKFSPNWVPPFHLDTIKLGSCDLGPAFPQWLQTQKNFSWLDISYARISDTIPNWFWDLSFNINFLSLSHNQISGTIPLQWLSSRFLGSSTIDLSYNRFSGPLPQLNSNLMALDFSSNLFQGSINTSFCGTNGSIGNRYLRYLDLSNNSLSGELPNCWANVPYLIRLDLSYNNFSGRIDSIGSICNFMKSEYMLRMLHLENNNFTGELPSSLMNCTSLTVLDVGENRVSGEIPAWIGTMQSYLIVLRLSSNLFTGSIPSQLCHLKYLQILDLSHNNISGTIPPCLNNRTAMAQTSPYVGFAHQYDSPLKSANSYIIACYVSGLPVTIQEKIFQYNMPFDDIRLNSKYRSNDYPKRIIGFLKFMDLSSNKLKGEIPREIGSLLGLHGLNLSKNLLTGVIPHSFGDLENLEFLDLSSNHLLGIIPPSLVNLAFLAVIDLSSNNLSGRIPLGRQFGTFTNSSYVGNTDLCGSPLSKECPENAATHEGPQTSSKHDTDFYEHLWFYTSIAIGFIVGFWGICGSLVLKSSWRHAYFQFLDKMGDRLTLQ</sequence>
<dbReference type="PANTHER" id="PTHR48063:SF101">
    <property type="entry name" value="LRR RECEPTOR-LIKE SERINE_THREONINE-PROTEIN KINASE FLS2"/>
    <property type="match status" value="1"/>
</dbReference>
<feature type="domain" description="Disease resistance R13L4/SHOC-2-like LRR" evidence="15">
    <location>
        <begin position="213"/>
        <end position="387"/>
    </location>
</feature>
<keyword evidence="11" id="KW-0325">Glycoprotein</keyword>
<dbReference type="FunFam" id="3.80.10.10:FF:000041">
    <property type="entry name" value="LRR receptor-like serine/threonine-protein kinase ERECTA"/>
    <property type="match status" value="2"/>
</dbReference>
<dbReference type="InterPro" id="IPR013210">
    <property type="entry name" value="LRR_N_plant-typ"/>
</dbReference>
<keyword evidence="10" id="KW-0675">Receptor</keyword>
<dbReference type="Proteomes" id="UP000327013">
    <property type="component" value="Chromosome 1"/>
</dbReference>
<keyword evidence="9 12" id="KW-0472">Membrane</keyword>
<dbReference type="InterPro" id="IPR003591">
    <property type="entry name" value="Leu-rich_rpt_typical-subtyp"/>
</dbReference>
<dbReference type="PRINTS" id="PR00019">
    <property type="entry name" value="LEURICHRPT"/>
</dbReference>
<keyword evidence="7" id="KW-0677">Repeat</keyword>
<dbReference type="OrthoDB" id="8731593at2759"/>
<evidence type="ECO:0000313" key="17">
    <source>
        <dbReference type="Proteomes" id="UP000327013"/>
    </source>
</evidence>
<dbReference type="Pfam" id="PF23598">
    <property type="entry name" value="LRR_14"/>
    <property type="match status" value="1"/>
</dbReference>
<evidence type="ECO:0000256" key="5">
    <source>
        <dbReference type="ARBA" id="ARBA00022692"/>
    </source>
</evidence>
<dbReference type="Pfam" id="PF13855">
    <property type="entry name" value="LRR_8"/>
    <property type="match status" value="1"/>
</dbReference>
<evidence type="ECO:0000256" key="10">
    <source>
        <dbReference type="ARBA" id="ARBA00023170"/>
    </source>
</evidence>
<evidence type="ECO:0000259" key="14">
    <source>
        <dbReference type="Pfam" id="PF08263"/>
    </source>
</evidence>
<dbReference type="GO" id="GO:0005886">
    <property type="term" value="C:plasma membrane"/>
    <property type="evidence" value="ECO:0007669"/>
    <property type="project" value="UniProtKB-SubCell"/>
</dbReference>
<keyword evidence="6 13" id="KW-0732">Signal</keyword>
<keyword evidence="4" id="KW-0433">Leucine-rich repeat</keyword>
<evidence type="ECO:0000256" key="6">
    <source>
        <dbReference type="ARBA" id="ARBA00022729"/>
    </source>
</evidence>
<protein>
    <submittedName>
        <fullName evidence="16">Uncharacterized protein</fullName>
    </submittedName>
</protein>
<feature type="domain" description="Leucine-rich repeat-containing N-terminal plant-type" evidence="14">
    <location>
        <begin position="37"/>
        <end position="79"/>
    </location>
</feature>
<dbReference type="AlphaFoldDB" id="A0A5N6QA53"/>
<dbReference type="InterPro" id="IPR046956">
    <property type="entry name" value="RLP23-like"/>
</dbReference>
<evidence type="ECO:0000259" key="15">
    <source>
        <dbReference type="Pfam" id="PF23598"/>
    </source>
</evidence>
<dbReference type="Pfam" id="PF00560">
    <property type="entry name" value="LRR_1"/>
    <property type="match status" value="5"/>
</dbReference>
<dbReference type="FunFam" id="3.80.10.10:FF:000213">
    <property type="entry name" value="Tyrosine-sulfated glycopeptide receptor 1"/>
    <property type="match status" value="1"/>
</dbReference>
<dbReference type="SUPFAM" id="SSF52047">
    <property type="entry name" value="RNI-like"/>
    <property type="match status" value="1"/>
</dbReference>
<feature type="transmembrane region" description="Helical" evidence="12">
    <location>
        <begin position="842"/>
        <end position="865"/>
    </location>
</feature>
<dbReference type="FunFam" id="3.80.10.10:FF:001347">
    <property type="entry name" value="LRR receptor-like serine/threonine-protein kinase GSO2"/>
    <property type="match status" value="1"/>
</dbReference>
<evidence type="ECO:0000256" key="4">
    <source>
        <dbReference type="ARBA" id="ARBA00022614"/>
    </source>
</evidence>
<reference evidence="16 17" key="1">
    <citation type="submission" date="2019-06" db="EMBL/GenBank/DDBJ databases">
        <title>A chromosomal-level reference genome of Carpinus fangiana (Coryloideae, Betulaceae).</title>
        <authorList>
            <person name="Yang X."/>
            <person name="Wang Z."/>
            <person name="Zhang L."/>
            <person name="Hao G."/>
            <person name="Liu J."/>
            <person name="Yang Y."/>
        </authorList>
    </citation>
    <scope>NUCLEOTIDE SEQUENCE [LARGE SCALE GENOMIC DNA]</scope>
    <source>
        <strain evidence="16">Cfa_2016G</strain>
        <tissue evidence="16">Leaf</tissue>
    </source>
</reference>
<feature type="chain" id="PRO_5024396845" evidence="13">
    <location>
        <begin position="26"/>
        <end position="887"/>
    </location>
</feature>
<dbReference type="Gene3D" id="3.80.10.10">
    <property type="entry name" value="Ribonuclease Inhibitor"/>
    <property type="match status" value="5"/>
</dbReference>
<dbReference type="SUPFAM" id="SSF52058">
    <property type="entry name" value="L domain-like"/>
    <property type="match status" value="1"/>
</dbReference>
<evidence type="ECO:0000256" key="11">
    <source>
        <dbReference type="ARBA" id="ARBA00023180"/>
    </source>
</evidence>
<accession>A0A5N6QA53</accession>
<evidence type="ECO:0000256" key="12">
    <source>
        <dbReference type="SAM" id="Phobius"/>
    </source>
</evidence>
<evidence type="ECO:0000256" key="8">
    <source>
        <dbReference type="ARBA" id="ARBA00022989"/>
    </source>
</evidence>
<evidence type="ECO:0000256" key="2">
    <source>
        <dbReference type="ARBA" id="ARBA00009592"/>
    </source>
</evidence>
<evidence type="ECO:0000256" key="3">
    <source>
        <dbReference type="ARBA" id="ARBA00022475"/>
    </source>
</evidence>
<evidence type="ECO:0000313" key="16">
    <source>
        <dbReference type="EMBL" id="KAE7996107.1"/>
    </source>
</evidence>
<dbReference type="Pfam" id="PF08263">
    <property type="entry name" value="LRRNT_2"/>
    <property type="match status" value="1"/>
</dbReference>
<evidence type="ECO:0000256" key="9">
    <source>
        <dbReference type="ARBA" id="ARBA00023136"/>
    </source>
</evidence>
<organism evidence="16 17">
    <name type="scientific">Carpinus fangiana</name>
    <dbReference type="NCBI Taxonomy" id="176857"/>
    <lineage>
        <taxon>Eukaryota</taxon>
        <taxon>Viridiplantae</taxon>
        <taxon>Streptophyta</taxon>
        <taxon>Embryophyta</taxon>
        <taxon>Tracheophyta</taxon>
        <taxon>Spermatophyta</taxon>
        <taxon>Magnoliopsida</taxon>
        <taxon>eudicotyledons</taxon>
        <taxon>Gunneridae</taxon>
        <taxon>Pentapetalae</taxon>
        <taxon>rosids</taxon>
        <taxon>fabids</taxon>
        <taxon>Fagales</taxon>
        <taxon>Betulaceae</taxon>
        <taxon>Carpinus</taxon>
    </lineage>
</organism>
<keyword evidence="8 12" id="KW-1133">Transmembrane helix</keyword>
<evidence type="ECO:0000256" key="13">
    <source>
        <dbReference type="SAM" id="SignalP"/>
    </source>
</evidence>
<evidence type="ECO:0000256" key="7">
    <source>
        <dbReference type="ARBA" id="ARBA00022737"/>
    </source>
</evidence>
<dbReference type="SMART" id="SM00369">
    <property type="entry name" value="LRR_TYP"/>
    <property type="match status" value="9"/>
</dbReference>
<comment type="similarity">
    <text evidence="2">Belongs to the RLP family.</text>
</comment>
<feature type="signal peptide" evidence="13">
    <location>
        <begin position="1"/>
        <end position="25"/>
    </location>
</feature>
<proteinExistence type="inferred from homology"/>
<dbReference type="InterPro" id="IPR055414">
    <property type="entry name" value="LRR_R13L4/SHOC2-like"/>
</dbReference>